<dbReference type="EMBL" id="JBGBZN010000002">
    <property type="protein sequence ID" value="MEY9468822.1"/>
    <property type="molecule type" value="Genomic_DNA"/>
</dbReference>
<dbReference type="RefSeq" id="WP_036038043.1">
    <property type="nucleotide sequence ID" value="NZ_JBGBYD010000002.1"/>
</dbReference>
<evidence type="ECO:0000313" key="2">
    <source>
        <dbReference type="EMBL" id="MEY9468822.1"/>
    </source>
</evidence>
<organism evidence="2 3">
    <name type="scientific">Bradyrhizobium yuanmingense</name>
    <dbReference type="NCBI Taxonomy" id="108015"/>
    <lineage>
        <taxon>Bacteria</taxon>
        <taxon>Pseudomonadati</taxon>
        <taxon>Pseudomonadota</taxon>
        <taxon>Alphaproteobacteria</taxon>
        <taxon>Hyphomicrobiales</taxon>
        <taxon>Nitrobacteraceae</taxon>
        <taxon>Bradyrhizobium</taxon>
    </lineage>
</organism>
<reference evidence="2 3" key="1">
    <citation type="submission" date="2024-07" db="EMBL/GenBank/DDBJ databases">
        <title>Genomic Encyclopedia of Type Strains, Phase V (KMG-V): Genome sequencing to study the core and pangenomes of soil and plant-associated prokaryotes.</title>
        <authorList>
            <person name="Whitman W."/>
        </authorList>
    </citation>
    <scope>NUCLEOTIDE SEQUENCE [LARGE SCALE GENOMIC DNA]</scope>
    <source>
        <strain evidence="2 3">USDA 222</strain>
    </source>
</reference>
<comment type="caution">
    <text evidence="2">The sequence shown here is derived from an EMBL/GenBank/DDBJ whole genome shotgun (WGS) entry which is preliminary data.</text>
</comment>
<dbReference type="CDD" id="cd05403">
    <property type="entry name" value="NT_KNTase_like"/>
    <property type="match status" value="1"/>
</dbReference>
<keyword evidence="3" id="KW-1185">Reference proteome</keyword>
<sequence>MPDDPLLTRLTSVLADVPGVQAVVLGGSRARGRAHAASDYDIGLYFKSALDTGRLLAAAKTIADDPAATTVTPVGEWGPWVVGGAWLSVGGRKVDLLYRDADAVEAVMESCGAGAVTMDYQPGHPHGFCSAIWMGEIAYCQPLHDPNGMIARHKSIALPYPEPLRSALIRRFQWEVLFSIENAELAAARNERTHVAGCLYRSLACVAQVLFALNERYLINEKGALQEAASLPLTIPHLVEQSDRIWQLVADGGFAQACAVLRQVDRELKALAHSGGTAL</sequence>
<evidence type="ECO:0000313" key="3">
    <source>
        <dbReference type="Proteomes" id="UP001565474"/>
    </source>
</evidence>
<evidence type="ECO:0000259" key="1">
    <source>
        <dbReference type="Pfam" id="PF18765"/>
    </source>
</evidence>
<dbReference type="InterPro" id="IPR041633">
    <property type="entry name" value="Polbeta"/>
</dbReference>
<dbReference type="Proteomes" id="UP001565474">
    <property type="component" value="Unassembled WGS sequence"/>
</dbReference>
<dbReference type="Gene3D" id="3.30.460.10">
    <property type="entry name" value="Beta Polymerase, domain 2"/>
    <property type="match status" value="1"/>
</dbReference>
<accession>A0ABV4GA80</accession>
<proteinExistence type="predicted"/>
<dbReference type="Pfam" id="PF18765">
    <property type="entry name" value="Polbeta"/>
    <property type="match status" value="1"/>
</dbReference>
<protein>
    <recommendedName>
        <fullName evidence="1">Polymerase beta nucleotidyltransferase domain-containing protein</fullName>
    </recommendedName>
</protein>
<feature type="domain" description="Polymerase beta nucleotidyltransferase" evidence="1">
    <location>
        <begin position="10"/>
        <end position="65"/>
    </location>
</feature>
<name>A0ABV4GA80_9BRAD</name>
<gene>
    <name evidence="2" type="ORF">ABH992_001221</name>
</gene>
<dbReference type="InterPro" id="IPR043519">
    <property type="entry name" value="NT_sf"/>
</dbReference>
<dbReference type="SUPFAM" id="SSF81301">
    <property type="entry name" value="Nucleotidyltransferase"/>
    <property type="match status" value="1"/>
</dbReference>